<evidence type="ECO:0000313" key="2">
    <source>
        <dbReference type="WBParaSite" id="RSKR_0000311800.1"/>
    </source>
</evidence>
<dbReference type="WBParaSite" id="RSKR_0000311800.1">
    <property type="protein sequence ID" value="RSKR_0000311800.1"/>
    <property type="gene ID" value="RSKR_0000311800"/>
</dbReference>
<sequence length="867" mass="98104">MAKAAATFDMTSKGRNTTLLPSQILVNASDEYEQDQISPIVEDDDEGTSSGTNSPSTSNDDWLIDESYNRILEQLNMVNMISSIPKKSSNSDNFIAAGSYTLKKWRKDMKFPVDVAKEGHSNNGIEDDDSGVQMSNDELEFDQELGATSEGEHSTDSGSDKSLNTPEKDFTSPPVKFTLRDKTKKSSPPPSTTYATSSSPLQPAKLLSAAMSLPNEDKINRLSTISIAPEHSQLACFCSPVLPHWFFNRKSKKKKQHHKSKKDLLQEEEAYGFNTLTKTEKRRSILPQDLPTGSDETKLARQSRKANILSRKDASFSPKWKNDYEDEATIVKLHQNGTNNSLPSQTRVFETRQNESNNVPDPKSPILNKSNGNSQTTYAGPEVSLTIAPPQKSQLPPAAPYHHPIVNSPHTPSTLPSYAGKFATLPRFFYPNGKPISKGENESALRKVALLFSNLPHGLAEYNDVGEVCKTVGLPIYWKRPVYDACMKIAGRSSSIPVDGKGALKYQEFASYWNNMTSNCHDEASRFVYTLAVGNCVNDIFNPHSIRNHVIKSDFVAMLMDLIETYPGLDFLRAAPNFHMRYIDVVTVRIFWTVNRSWSGKITALELRKSNFLETVKSLDVITDINKITDYFSYEHFYVTYCKFWEIDEDHDLLISQTDMQRHGDGAIPRRIIERIFSSAVNKDLGKIYGSRKFSSQTIGFSEFVAFLLAEEDKRNPTSIEYWFRVMDLDGDGVISLAEMEYFHEEVMQMLAVRNNMEPNSMKDVICNTLDMISPQTPNRITLRDIKKSGLSHRFYNTFVNELKFFDQETNESERVSIRTDGDREMSDWDAFCAFEYESLMAENLDEGQEEDGSFDENIDINLYEDE</sequence>
<accession>A0AC35TQU2</accession>
<dbReference type="Proteomes" id="UP000095286">
    <property type="component" value="Unplaced"/>
</dbReference>
<name>A0AC35TQU2_9BILA</name>
<protein>
    <submittedName>
        <fullName evidence="2">EF-hand domain-containing protein</fullName>
    </submittedName>
</protein>
<organism evidence="1 2">
    <name type="scientific">Rhabditophanes sp. KR3021</name>
    <dbReference type="NCBI Taxonomy" id="114890"/>
    <lineage>
        <taxon>Eukaryota</taxon>
        <taxon>Metazoa</taxon>
        <taxon>Ecdysozoa</taxon>
        <taxon>Nematoda</taxon>
        <taxon>Chromadorea</taxon>
        <taxon>Rhabditida</taxon>
        <taxon>Tylenchina</taxon>
        <taxon>Panagrolaimomorpha</taxon>
        <taxon>Strongyloidoidea</taxon>
        <taxon>Alloionematidae</taxon>
        <taxon>Rhabditophanes</taxon>
    </lineage>
</organism>
<evidence type="ECO:0000313" key="1">
    <source>
        <dbReference type="Proteomes" id="UP000095286"/>
    </source>
</evidence>
<proteinExistence type="predicted"/>
<reference evidence="2" key="1">
    <citation type="submission" date="2016-11" db="UniProtKB">
        <authorList>
            <consortium name="WormBaseParasite"/>
        </authorList>
    </citation>
    <scope>IDENTIFICATION</scope>
    <source>
        <strain evidence="2">KR3021</strain>
    </source>
</reference>